<organism evidence="2 3">
    <name type="scientific">Alkalibacterium pelagium</name>
    <dbReference type="NCBI Taxonomy" id="426702"/>
    <lineage>
        <taxon>Bacteria</taxon>
        <taxon>Bacillati</taxon>
        <taxon>Bacillota</taxon>
        <taxon>Bacilli</taxon>
        <taxon>Lactobacillales</taxon>
        <taxon>Carnobacteriaceae</taxon>
        <taxon>Alkalibacterium</taxon>
    </lineage>
</organism>
<evidence type="ECO:0000256" key="1">
    <source>
        <dbReference type="SAM" id="Phobius"/>
    </source>
</evidence>
<reference evidence="3" key="1">
    <citation type="submission" date="2016-10" db="EMBL/GenBank/DDBJ databases">
        <authorList>
            <person name="Varghese N."/>
            <person name="Submissions S."/>
        </authorList>
    </citation>
    <scope>NUCLEOTIDE SEQUENCE [LARGE SCALE GENOMIC DNA]</scope>
    <source>
        <strain evidence="3">DSM 19183</strain>
    </source>
</reference>
<protein>
    <submittedName>
        <fullName evidence="2">Uncharacterized protein</fullName>
    </submittedName>
</protein>
<keyword evidence="3" id="KW-1185">Reference proteome</keyword>
<gene>
    <name evidence="2" type="ORF">SAMN04488099_11518</name>
</gene>
<evidence type="ECO:0000313" key="3">
    <source>
        <dbReference type="Proteomes" id="UP000199081"/>
    </source>
</evidence>
<dbReference type="EMBL" id="FNZU01000015">
    <property type="protein sequence ID" value="SEL24019.1"/>
    <property type="molecule type" value="Genomic_DNA"/>
</dbReference>
<dbReference type="AlphaFoldDB" id="A0A1H7NL22"/>
<keyword evidence="1" id="KW-1133">Transmembrane helix</keyword>
<sequence>MANIIALLKIFIHDELLLEPSGIVILMCRMVHILIYGPFVFVINGRMVHIYIYCTFGKKIFCRMVQILRYGPFPFYKLMKKSTCLLFSDTSSSSRSTCARYFSAVTRIWPLSLPPSGKPTLVPCLPVVFHMLSCVCSSFFAIKDGYYMQSHFYAG</sequence>
<evidence type="ECO:0000313" key="2">
    <source>
        <dbReference type="EMBL" id="SEL24019.1"/>
    </source>
</evidence>
<feature type="transmembrane region" description="Helical" evidence="1">
    <location>
        <begin position="23"/>
        <end position="43"/>
    </location>
</feature>
<keyword evidence="1" id="KW-0812">Transmembrane</keyword>
<feature type="transmembrane region" description="Helical" evidence="1">
    <location>
        <begin position="120"/>
        <end position="142"/>
    </location>
</feature>
<keyword evidence="1" id="KW-0472">Membrane</keyword>
<accession>A0A1H7NL22</accession>
<name>A0A1H7NL22_9LACT</name>
<dbReference type="Proteomes" id="UP000199081">
    <property type="component" value="Unassembled WGS sequence"/>
</dbReference>
<proteinExistence type="predicted"/>